<evidence type="ECO:0000256" key="2">
    <source>
        <dbReference type="ARBA" id="ARBA00030238"/>
    </source>
</evidence>
<feature type="domain" description="Glycosyl hydrolase family 13 catalytic" evidence="5">
    <location>
        <begin position="54"/>
        <end position="422"/>
    </location>
</feature>
<evidence type="ECO:0000259" key="4">
    <source>
        <dbReference type="SMART" id="SM00632"/>
    </source>
</evidence>
<dbReference type="InterPro" id="IPR006311">
    <property type="entry name" value="TAT_signal"/>
</dbReference>
<evidence type="ECO:0000256" key="1">
    <source>
        <dbReference type="ARBA" id="ARBA00017303"/>
    </source>
</evidence>
<name>A0A975T1E4_9ACTN</name>
<dbReference type="GO" id="GO:0043169">
    <property type="term" value="F:cation binding"/>
    <property type="evidence" value="ECO:0007669"/>
    <property type="project" value="InterPro"/>
</dbReference>
<dbReference type="KEGG" id="nps:KRR39_08715"/>
<evidence type="ECO:0000313" key="7">
    <source>
        <dbReference type="Proteomes" id="UP000683575"/>
    </source>
</evidence>
<dbReference type="AlphaFoldDB" id="A0A975T1E4"/>
<gene>
    <name evidence="6" type="ORF">KRR39_08715</name>
</gene>
<dbReference type="Pfam" id="PF00128">
    <property type="entry name" value="Alpha-amylase"/>
    <property type="match status" value="1"/>
</dbReference>
<dbReference type="SMART" id="SM00642">
    <property type="entry name" value="Aamy"/>
    <property type="match status" value="1"/>
</dbReference>
<keyword evidence="7" id="KW-1185">Reference proteome</keyword>
<dbReference type="PANTHER" id="PTHR43447">
    <property type="entry name" value="ALPHA-AMYLASE"/>
    <property type="match status" value="1"/>
</dbReference>
<dbReference type="GO" id="GO:0003824">
    <property type="term" value="F:catalytic activity"/>
    <property type="evidence" value="ECO:0007669"/>
    <property type="project" value="InterPro"/>
</dbReference>
<dbReference type="CDD" id="cd11317">
    <property type="entry name" value="AmyAc_bac_euk_AmyA"/>
    <property type="match status" value="1"/>
</dbReference>
<evidence type="ECO:0000256" key="3">
    <source>
        <dbReference type="SAM" id="SignalP"/>
    </source>
</evidence>
<feature type="domain" description="Alpha-amylase C-terminal" evidence="4">
    <location>
        <begin position="431"/>
        <end position="513"/>
    </location>
</feature>
<dbReference type="GO" id="GO:0005975">
    <property type="term" value="P:carbohydrate metabolic process"/>
    <property type="evidence" value="ECO:0007669"/>
    <property type="project" value="InterPro"/>
</dbReference>
<sequence>MTHPRTSPLRGRRRFAALTVSGLLAACVGVSTPVAAEAAPAVRAAPSNPVGGRDVIANLWEWNWPSVARECTTQLGPKGYGGVQVAPPQDSVKRQRLGDGSDTILHPWWEVYQAVDYALTSRMGNEAQFRSMVSTCRRAGVKVYVDAVVNHMTGQGDTSYGGVKYARYDYAGLYGQGNFHKYSGDCPSASGGIEDFNNLQQVFNCELVGLADLRTDTSVVRSRVAAYLNKLLGYGVSGFRVDAAKHVGQADLDAIYARLHDTKDGTRPYWALEVFGGGPGRLAPDAFVRSGVVLGLDGVKQLKSAFKSYPTDAAGSIATLRDFGEDSGLTPSRRTLSFVQNHDTERNGDALSYKDGATNRLATQYLLAAGYGRPQVYSAFSFTTADDSPPATPDGMITDAACGSGWTCAHRDRGVTALVRWHNGVGAAPQAHWWDDGANVIAFSRGDRGWVAMNNNTVARTVRVQTGLARGRYCDVVTGGRSCSGTVVAVNGSGVARVTVPAKGTVAVLAASRR</sequence>
<accession>A0A975T1E4</accession>
<feature type="chain" id="PRO_5037930283" description="Alpha-amylase" evidence="3">
    <location>
        <begin position="39"/>
        <end position="514"/>
    </location>
</feature>
<dbReference type="PROSITE" id="PS51318">
    <property type="entry name" value="TAT"/>
    <property type="match status" value="1"/>
</dbReference>
<feature type="signal peptide" evidence="3">
    <location>
        <begin position="1"/>
        <end position="38"/>
    </location>
</feature>
<organism evidence="6 7">
    <name type="scientific">Nocardioides panacis</name>
    <dbReference type="NCBI Taxonomy" id="2849501"/>
    <lineage>
        <taxon>Bacteria</taxon>
        <taxon>Bacillati</taxon>
        <taxon>Actinomycetota</taxon>
        <taxon>Actinomycetes</taxon>
        <taxon>Propionibacteriales</taxon>
        <taxon>Nocardioidaceae</taxon>
        <taxon>Nocardioides</taxon>
    </lineage>
</organism>
<dbReference type="EMBL" id="CP077062">
    <property type="protein sequence ID" value="QWZ09797.1"/>
    <property type="molecule type" value="Genomic_DNA"/>
</dbReference>
<dbReference type="RefSeq" id="WP_216941643.1">
    <property type="nucleotide sequence ID" value="NZ_CP077062.1"/>
</dbReference>
<evidence type="ECO:0000259" key="5">
    <source>
        <dbReference type="SMART" id="SM00642"/>
    </source>
</evidence>
<protein>
    <recommendedName>
        <fullName evidence="1">Alpha-amylase</fullName>
    </recommendedName>
    <alternativeName>
        <fullName evidence="2">1,4-alpha-D-glucan glucanohydrolase</fullName>
    </alternativeName>
</protein>
<dbReference type="InterPro" id="IPR006048">
    <property type="entry name" value="A-amylase/branching_C"/>
</dbReference>
<keyword evidence="3" id="KW-0732">Signal</keyword>
<proteinExistence type="predicted"/>
<dbReference type="Proteomes" id="UP000683575">
    <property type="component" value="Chromosome"/>
</dbReference>
<dbReference type="InterPro" id="IPR006047">
    <property type="entry name" value="GH13_cat_dom"/>
</dbReference>
<dbReference type="Pfam" id="PF02806">
    <property type="entry name" value="Alpha-amylase_C"/>
    <property type="match status" value="1"/>
</dbReference>
<reference evidence="6" key="1">
    <citation type="submission" date="2021-06" db="EMBL/GenBank/DDBJ databases">
        <title>Complete genome sequence of Nocardioides sp. G188.</title>
        <authorList>
            <person name="Im W.-T."/>
        </authorList>
    </citation>
    <scope>NUCLEOTIDE SEQUENCE</scope>
    <source>
        <strain evidence="6">G188</strain>
    </source>
</reference>
<dbReference type="InterPro" id="IPR031319">
    <property type="entry name" value="A-amylase_C"/>
</dbReference>
<evidence type="ECO:0000313" key="6">
    <source>
        <dbReference type="EMBL" id="QWZ09797.1"/>
    </source>
</evidence>
<dbReference type="PROSITE" id="PS51257">
    <property type="entry name" value="PROKAR_LIPOPROTEIN"/>
    <property type="match status" value="1"/>
</dbReference>
<dbReference type="SMART" id="SM00632">
    <property type="entry name" value="Aamy_C"/>
    <property type="match status" value="1"/>
</dbReference>